<dbReference type="AlphaFoldDB" id="A0A146LUJ5"/>
<accession>A0A146LUJ5</accession>
<sequence length="330" mass="37417">ESKLEDELLEKAWFAVLEDPDPPERVEVDVDGDFRLQLVRECGEHSVFVQRLLVSPGVGEPLDDSDFQFLGDPPEGHVLLDAVHFVLELDSGDVHVADHASDVPDDRREDEDARQEVCHHEQVLEVVLRLRRFTYRCESERGPVETVDVLARKGRIFGSSHVVDPIVRAEPDGVADGEVETSVPMNEDDDSEHNLAYPEGVGVPRAGFRAVEAFEHPRQPNEPIGSDDARTRDDFVAVRRRPPQVEKVRRQEAEDVRHPFPGFDVILPQLPQVPHHDPLFQITFVSMYERVYNVEEITGVVEAKPDDRTDVIELPENCPTDDDNQIVKDR</sequence>
<organism evidence="1">
    <name type="scientific">Lygus hesperus</name>
    <name type="common">Western plant bug</name>
    <dbReference type="NCBI Taxonomy" id="30085"/>
    <lineage>
        <taxon>Eukaryota</taxon>
        <taxon>Metazoa</taxon>
        <taxon>Ecdysozoa</taxon>
        <taxon>Arthropoda</taxon>
        <taxon>Hexapoda</taxon>
        <taxon>Insecta</taxon>
        <taxon>Pterygota</taxon>
        <taxon>Neoptera</taxon>
        <taxon>Paraneoptera</taxon>
        <taxon>Hemiptera</taxon>
        <taxon>Heteroptera</taxon>
        <taxon>Panheteroptera</taxon>
        <taxon>Cimicomorpha</taxon>
        <taxon>Miridae</taxon>
        <taxon>Mirini</taxon>
        <taxon>Lygus</taxon>
    </lineage>
</organism>
<evidence type="ECO:0000313" key="1">
    <source>
        <dbReference type="EMBL" id="JAQ11364.1"/>
    </source>
</evidence>
<protein>
    <submittedName>
        <fullName evidence="1">Uncharacterized protein</fullName>
    </submittedName>
</protein>
<feature type="non-terminal residue" evidence="1">
    <location>
        <position position="1"/>
    </location>
</feature>
<name>A0A146LUJ5_LYGHE</name>
<proteinExistence type="predicted"/>
<gene>
    <name evidence="1" type="ORF">g.45622</name>
</gene>
<dbReference type="EMBL" id="GDHC01007265">
    <property type="protein sequence ID" value="JAQ11364.1"/>
    <property type="molecule type" value="Transcribed_RNA"/>
</dbReference>
<reference evidence="1" key="1">
    <citation type="journal article" date="2016" name="Gigascience">
        <title>De novo construction of an expanded transcriptome assembly for the western tarnished plant bug, Lygus hesperus.</title>
        <authorList>
            <person name="Tassone E.E."/>
            <person name="Geib S.M."/>
            <person name="Hall B."/>
            <person name="Fabrick J.A."/>
            <person name="Brent C.S."/>
            <person name="Hull J.J."/>
        </authorList>
    </citation>
    <scope>NUCLEOTIDE SEQUENCE</scope>
</reference>